<evidence type="ECO:0000256" key="7">
    <source>
        <dbReference type="ARBA" id="ARBA00023065"/>
    </source>
</evidence>
<evidence type="ECO:0000313" key="10">
    <source>
        <dbReference type="EMBL" id="GAG84294.1"/>
    </source>
</evidence>
<feature type="transmembrane region" description="Helical" evidence="9">
    <location>
        <begin position="94"/>
        <end position="114"/>
    </location>
</feature>
<feature type="non-terminal residue" evidence="10">
    <location>
        <position position="117"/>
    </location>
</feature>
<proteinExistence type="predicted"/>
<keyword evidence="3 9" id="KW-0812">Transmembrane</keyword>
<evidence type="ECO:0000256" key="3">
    <source>
        <dbReference type="ARBA" id="ARBA00022692"/>
    </source>
</evidence>
<accession>X1ANL2</accession>
<sequence>MKKIIIIVTILLILFTLTSTVYANGDNEEHHHRMMDDLMWFGGGMFGWIFMILFWVAVVVGDVAGTGADLIDSYIACVVAAMILGRTLGINFVVLPLLIGAIGIFASLIGTFFVRTK</sequence>
<name>X1ANL2_9ZZZZ</name>
<evidence type="ECO:0000256" key="6">
    <source>
        <dbReference type="ARBA" id="ARBA00022989"/>
    </source>
</evidence>
<dbReference type="GO" id="GO:0004427">
    <property type="term" value="F:inorganic diphosphate phosphatase activity"/>
    <property type="evidence" value="ECO:0007669"/>
    <property type="project" value="InterPro"/>
</dbReference>
<feature type="transmembrane region" description="Helical" evidence="9">
    <location>
        <begin position="39"/>
        <end position="58"/>
    </location>
</feature>
<keyword evidence="6 9" id="KW-1133">Transmembrane helix</keyword>
<dbReference type="GO" id="GO:0009678">
    <property type="term" value="F:diphosphate hydrolysis-driven proton transmembrane transporter activity"/>
    <property type="evidence" value="ECO:0007669"/>
    <property type="project" value="InterPro"/>
</dbReference>
<dbReference type="AlphaFoldDB" id="X1ANL2"/>
<evidence type="ECO:0000256" key="2">
    <source>
        <dbReference type="ARBA" id="ARBA00022448"/>
    </source>
</evidence>
<evidence type="ECO:0000256" key="5">
    <source>
        <dbReference type="ARBA" id="ARBA00022967"/>
    </source>
</evidence>
<keyword evidence="7" id="KW-0406">Ion transport</keyword>
<organism evidence="10">
    <name type="scientific">marine sediment metagenome</name>
    <dbReference type="NCBI Taxonomy" id="412755"/>
    <lineage>
        <taxon>unclassified sequences</taxon>
        <taxon>metagenomes</taxon>
        <taxon>ecological metagenomes</taxon>
    </lineage>
</organism>
<evidence type="ECO:0000256" key="8">
    <source>
        <dbReference type="ARBA" id="ARBA00023136"/>
    </source>
</evidence>
<dbReference type="GO" id="GO:0012505">
    <property type="term" value="C:endomembrane system"/>
    <property type="evidence" value="ECO:0007669"/>
    <property type="project" value="UniProtKB-SubCell"/>
</dbReference>
<reference evidence="10" key="1">
    <citation type="journal article" date="2014" name="Front. Microbiol.">
        <title>High frequency of phylogenetically diverse reductive dehalogenase-homologous genes in deep subseafloor sedimentary metagenomes.</title>
        <authorList>
            <person name="Kawai M."/>
            <person name="Futagami T."/>
            <person name="Toyoda A."/>
            <person name="Takaki Y."/>
            <person name="Nishi S."/>
            <person name="Hori S."/>
            <person name="Arai W."/>
            <person name="Tsubouchi T."/>
            <person name="Morono Y."/>
            <person name="Uchiyama I."/>
            <person name="Ito T."/>
            <person name="Fujiyama A."/>
            <person name="Inagaki F."/>
            <person name="Takami H."/>
        </authorList>
    </citation>
    <scope>NUCLEOTIDE SEQUENCE</scope>
    <source>
        <strain evidence="10">Expedition CK06-06</strain>
    </source>
</reference>
<evidence type="ECO:0000256" key="4">
    <source>
        <dbReference type="ARBA" id="ARBA00022842"/>
    </source>
</evidence>
<keyword evidence="4" id="KW-0460">Magnesium</keyword>
<keyword evidence="5" id="KW-1278">Translocase</keyword>
<gene>
    <name evidence="10" type="ORF">S01H4_22025</name>
</gene>
<evidence type="ECO:0000256" key="9">
    <source>
        <dbReference type="SAM" id="Phobius"/>
    </source>
</evidence>
<keyword evidence="8 9" id="KW-0472">Membrane</keyword>
<keyword evidence="2" id="KW-0813">Transport</keyword>
<dbReference type="EMBL" id="BART01010040">
    <property type="protein sequence ID" value="GAG84294.1"/>
    <property type="molecule type" value="Genomic_DNA"/>
</dbReference>
<evidence type="ECO:0000256" key="1">
    <source>
        <dbReference type="ARBA" id="ARBA00004127"/>
    </source>
</evidence>
<comment type="subcellular location">
    <subcellularLocation>
        <location evidence="1">Endomembrane system</location>
        <topology evidence="1">Multi-pass membrane protein</topology>
    </subcellularLocation>
</comment>
<dbReference type="GO" id="GO:0016020">
    <property type="term" value="C:membrane"/>
    <property type="evidence" value="ECO:0007669"/>
    <property type="project" value="InterPro"/>
</dbReference>
<comment type="caution">
    <text evidence="10">The sequence shown here is derived from an EMBL/GenBank/DDBJ whole genome shotgun (WGS) entry which is preliminary data.</text>
</comment>
<protein>
    <submittedName>
        <fullName evidence="10">Uncharacterized protein</fullName>
    </submittedName>
</protein>
<dbReference type="InterPro" id="IPR004131">
    <property type="entry name" value="PPase-energised_H-pump"/>
</dbReference>
<dbReference type="Pfam" id="PF03030">
    <property type="entry name" value="H_PPase"/>
    <property type="match status" value="1"/>
</dbReference>